<dbReference type="Gene3D" id="3.15.10.50">
    <property type="match status" value="1"/>
</dbReference>
<reference evidence="1 2" key="1">
    <citation type="journal article" date="2020" name="Cell">
        <title>Large-Scale Comparative Analyses of Tick Genomes Elucidate Their Genetic Diversity and Vector Capacities.</title>
        <authorList>
            <consortium name="Tick Genome and Microbiome Consortium (TIGMIC)"/>
            <person name="Jia N."/>
            <person name="Wang J."/>
            <person name="Shi W."/>
            <person name="Du L."/>
            <person name="Sun Y."/>
            <person name="Zhan W."/>
            <person name="Jiang J.F."/>
            <person name="Wang Q."/>
            <person name="Zhang B."/>
            <person name="Ji P."/>
            <person name="Bell-Sakyi L."/>
            <person name="Cui X.M."/>
            <person name="Yuan T.T."/>
            <person name="Jiang B.G."/>
            <person name="Yang W.F."/>
            <person name="Lam T.T."/>
            <person name="Chang Q.C."/>
            <person name="Ding S.J."/>
            <person name="Wang X.J."/>
            <person name="Zhu J.G."/>
            <person name="Ruan X.D."/>
            <person name="Zhao L."/>
            <person name="Wei J.T."/>
            <person name="Ye R.Z."/>
            <person name="Que T.C."/>
            <person name="Du C.H."/>
            <person name="Zhou Y.H."/>
            <person name="Cheng J.X."/>
            <person name="Dai P.F."/>
            <person name="Guo W.B."/>
            <person name="Han X.H."/>
            <person name="Huang E.J."/>
            <person name="Li L.F."/>
            <person name="Wei W."/>
            <person name="Gao Y.C."/>
            <person name="Liu J.Z."/>
            <person name="Shao H.Z."/>
            <person name="Wang X."/>
            <person name="Wang C.C."/>
            <person name="Yang T.C."/>
            <person name="Huo Q.B."/>
            <person name="Li W."/>
            <person name="Chen H.Y."/>
            <person name="Chen S.E."/>
            <person name="Zhou L.G."/>
            <person name="Ni X.B."/>
            <person name="Tian J.H."/>
            <person name="Sheng Y."/>
            <person name="Liu T."/>
            <person name="Pan Y.S."/>
            <person name="Xia L.Y."/>
            <person name="Li J."/>
            <person name="Zhao F."/>
            <person name="Cao W.C."/>
        </authorList>
    </citation>
    <scope>NUCLEOTIDE SEQUENCE [LARGE SCALE GENOMIC DNA]</scope>
    <source>
        <strain evidence="1">HaeL-2018</strain>
    </source>
</reference>
<keyword evidence="2" id="KW-1185">Reference proteome</keyword>
<dbReference type="Proteomes" id="UP000821853">
    <property type="component" value="Chromosome 1"/>
</dbReference>
<proteinExistence type="predicted"/>
<dbReference type="EMBL" id="JABSTR010000001">
    <property type="protein sequence ID" value="KAH9362615.1"/>
    <property type="molecule type" value="Genomic_DNA"/>
</dbReference>
<comment type="caution">
    <text evidence="1">The sequence shown here is derived from an EMBL/GenBank/DDBJ whole genome shotgun (WGS) entry which is preliminary data.</text>
</comment>
<dbReference type="VEuPathDB" id="VectorBase:HLOH_055477"/>
<gene>
    <name evidence="1" type="ORF">HPB48_015471</name>
</gene>
<protein>
    <submittedName>
        <fullName evidence="1">Uncharacterized protein</fullName>
    </submittedName>
</protein>
<evidence type="ECO:0000313" key="1">
    <source>
        <dbReference type="EMBL" id="KAH9362615.1"/>
    </source>
</evidence>
<dbReference type="InterPro" id="IPR038602">
    <property type="entry name" value="Mite_allergen_7_sf"/>
</dbReference>
<dbReference type="AlphaFoldDB" id="A0A9J6FIG9"/>
<dbReference type="OMA" id="YKEYIVI"/>
<sequence>MRTRGFLPHVDRRRPEANHHVLERAYRRDVWLANSLLDLIVERLAHDPSVALNLDPLNLDEVAMDRGRIFNVTVEGLSRLQRSANTTLRLLNPSTVTIGGQLTFGNLFIKSMYNFKPLPVLELEGHMDVLLSGLTVDIEIRVTHEVPVLTQFKVVQFGVADVTRFTGATVALNWLGRILTTELLRQYKEYIVISIETKAKSFIDSVLDNIKLPFRSKFLEITNHARKAKRERKVIRRKASTPSLVAVPQLAGRTRLLLGWR</sequence>
<dbReference type="OrthoDB" id="6486975at2759"/>
<name>A0A9J6FIG9_HAELO</name>
<accession>A0A9J6FIG9</accession>
<evidence type="ECO:0000313" key="2">
    <source>
        <dbReference type="Proteomes" id="UP000821853"/>
    </source>
</evidence>
<organism evidence="1 2">
    <name type="scientific">Haemaphysalis longicornis</name>
    <name type="common">Bush tick</name>
    <dbReference type="NCBI Taxonomy" id="44386"/>
    <lineage>
        <taxon>Eukaryota</taxon>
        <taxon>Metazoa</taxon>
        <taxon>Ecdysozoa</taxon>
        <taxon>Arthropoda</taxon>
        <taxon>Chelicerata</taxon>
        <taxon>Arachnida</taxon>
        <taxon>Acari</taxon>
        <taxon>Parasitiformes</taxon>
        <taxon>Ixodida</taxon>
        <taxon>Ixodoidea</taxon>
        <taxon>Ixodidae</taxon>
        <taxon>Haemaphysalinae</taxon>
        <taxon>Haemaphysalis</taxon>
    </lineage>
</organism>